<feature type="transmembrane region" description="Helical" evidence="1">
    <location>
        <begin position="12"/>
        <end position="32"/>
    </location>
</feature>
<protein>
    <submittedName>
        <fullName evidence="2">Uncharacterized protein</fullName>
    </submittedName>
</protein>
<reference evidence="2" key="2">
    <citation type="journal article" date="2015" name="Data Brief">
        <title>Shoot transcriptome of the giant reed, Arundo donax.</title>
        <authorList>
            <person name="Barrero R.A."/>
            <person name="Guerrero F.D."/>
            <person name="Moolhuijzen P."/>
            <person name="Goolsby J.A."/>
            <person name="Tidwell J."/>
            <person name="Bellgard S.E."/>
            <person name="Bellgard M.I."/>
        </authorList>
    </citation>
    <scope>NUCLEOTIDE SEQUENCE</scope>
    <source>
        <tissue evidence="2">Shoot tissue taken approximately 20 cm above the soil surface</tissue>
    </source>
</reference>
<name>A0A0A9HWB2_ARUDO</name>
<organism evidence="2">
    <name type="scientific">Arundo donax</name>
    <name type="common">Giant reed</name>
    <name type="synonym">Donax arundinaceus</name>
    <dbReference type="NCBI Taxonomy" id="35708"/>
    <lineage>
        <taxon>Eukaryota</taxon>
        <taxon>Viridiplantae</taxon>
        <taxon>Streptophyta</taxon>
        <taxon>Embryophyta</taxon>
        <taxon>Tracheophyta</taxon>
        <taxon>Spermatophyta</taxon>
        <taxon>Magnoliopsida</taxon>
        <taxon>Liliopsida</taxon>
        <taxon>Poales</taxon>
        <taxon>Poaceae</taxon>
        <taxon>PACMAD clade</taxon>
        <taxon>Arundinoideae</taxon>
        <taxon>Arundineae</taxon>
        <taxon>Arundo</taxon>
    </lineage>
</organism>
<accession>A0A0A9HWB2</accession>
<keyword evidence="1" id="KW-1133">Transmembrane helix</keyword>
<keyword evidence="1" id="KW-0472">Membrane</keyword>
<proteinExistence type="predicted"/>
<dbReference type="EMBL" id="GBRH01160723">
    <property type="protein sequence ID" value="JAE37173.1"/>
    <property type="molecule type" value="Transcribed_RNA"/>
</dbReference>
<reference evidence="2" key="1">
    <citation type="submission" date="2014-09" db="EMBL/GenBank/DDBJ databases">
        <authorList>
            <person name="Magalhaes I.L.F."/>
            <person name="Oliveira U."/>
            <person name="Santos F.R."/>
            <person name="Vidigal T.H.D.A."/>
            <person name="Brescovit A.D."/>
            <person name="Santos A.J."/>
        </authorList>
    </citation>
    <scope>NUCLEOTIDE SEQUENCE</scope>
    <source>
        <tissue evidence="2">Shoot tissue taken approximately 20 cm above the soil surface</tissue>
    </source>
</reference>
<evidence type="ECO:0000313" key="2">
    <source>
        <dbReference type="EMBL" id="JAE37173.1"/>
    </source>
</evidence>
<evidence type="ECO:0000256" key="1">
    <source>
        <dbReference type="SAM" id="Phobius"/>
    </source>
</evidence>
<dbReference type="AlphaFoldDB" id="A0A0A9HWB2"/>
<keyword evidence="1" id="KW-0812">Transmembrane</keyword>
<sequence>MLWKAFITSRKLCPRYGMIRIGLNLMLFLLLVLSKPQLLLECLTKWIILPVIIISASLK</sequence>